<name>A0AAE9DGL1_CAEBR</name>
<dbReference type="Pfam" id="PF26148">
    <property type="entry name" value="VPS18_RING_C"/>
    <property type="match status" value="1"/>
</dbReference>
<dbReference type="InterPro" id="IPR039758">
    <property type="entry name" value="NAGK-like"/>
</dbReference>
<dbReference type="InterPro" id="IPR019410">
    <property type="entry name" value="Methyltransf_16"/>
</dbReference>
<dbReference type="PANTHER" id="PTHR12862">
    <property type="entry name" value="BADF TYPE ATPASE DOMAIN-CONTAINING PROTEIN"/>
    <property type="match status" value="1"/>
</dbReference>
<dbReference type="Pfam" id="PF10294">
    <property type="entry name" value="Methyltransf_16"/>
    <property type="match status" value="1"/>
</dbReference>
<dbReference type="InterPro" id="IPR002731">
    <property type="entry name" value="ATPase_BadF"/>
</dbReference>
<feature type="domain" description="ATPase BadF/BadG/BcrA/BcrD type" evidence="5">
    <location>
        <begin position="327"/>
        <end position="627"/>
    </location>
</feature>
<dbReference type="EC" id="2.7.1.59" evidence="2"/>
<dbReference type="InterPro" id="IPR058919">
    <property type="entry name" value="Pep3/Vps18_RING_C"/>
</dbReference>
<accession>A0AAE9DGL1</accession>
<dbReference type="SUPFAM" id="SSF53335">
    <property type="entry name" value="S-adenosyl-L-methionine-dependent methyltransferases"/>
    <property type="match status" value="1"/>
</dbReference>
<dbReference type="InterPro" id="IPR029063">
    <property type="entry name" value="SAM-dependent_MTases_sf"/>
</dbReference>
<comment type="similarity">
    <text evidence="1">Belongs to the eukaryotic-type N-acetylglucosamine kinase family.</text>
</comment>
<dbReference type="InterPro" id="IPR043129">
    <property type="entry name" value="ATPase_NBD"/>
</dbReference>
<evidence type="ECO:0000256" key="1">
    <source>
        <dbReference type="ARBA" id="ARBA00006198"/>
    </source>
</evidence>
<evidence type="ECO:0000313" key="7">
    <source>
        <dbReference type="EMBL" id="ULU04088.1"/>
    </source>
</evidence>
<evidence type="ECO:0000259" key="5">
    <source>
        <dbReference type="Pfam" id="PF01869"/>
    </source>
</evidence>
<dbReference type="CDD" id="cd02440">
    <property type="entry name" value="AdoMet_MTases"/>
    <property type="match status" value="1"/>
</dbReference>
<evidence type="ECO:0000256" key="3">
    <source>
        <dbReference type="ARBA" id="ARBA00014974"/>
    </source>
</evidence>
<proteinExistence type="inferred from homology"/>
<evidence type="ECO:0000259" key="6">
    <source>
        <dbReference type="Pfam" id="PF26148"/>
    </source>
</evidence>
<evidence type="ECO:0000313" key="8">
    <source>
        <dbReference type="Proteomes" id="UP000827892"/>
    </source>
</evidence>
<organism evidence="7 8">
    <name type="scientific">Caenorhabditis briggsae</name>
    <dbReference type="NCBI Taxonomy" id="6238"/>
    <lineage>
        <taxon>Eukaryota</taxon>
        <taxon>Metazoa</taxon>
        <taxon>Ecdysozoa</taxon>
        <taxon>Nematoda</taxon>
        <taxon>Chromadorea</taxon>
        <taxon>Rhabditida</taxon>
        <taxon>Rhabditina</taxon>
        <taxon>Rhabditomorpha</taxon>
        <taxon>Rhabditoidea</taxon>
        <taxon>Rhabditidae</taxon>
        <taxon>Peloderinae</taxon>
        <taxon>Caenorhabditis</taxon>
    </lineage>
</organism>
<dbReference type="Gene3D" id="3.30.420.40">
    <property type="match status" value="2"/>
</dbReference>
<dbReference type="Pfam" id="PF01869">
    <property type="entry name" value="BcrAD_BadFG"/>
    <property type="match status" value="1"/>
</dbReference>
<sequence length="653" mass="72650">MSNFQPSDVCAHCARPISGRAFNVHSCRHLFHRECLEIAMIPFLTAEDVARMKTLINDEDRVLGQMKAEQLAGNAKGFVEKQDKYLKIAALIGNIVGNECPLCGDIAISQIDKKFMSDEEFATDLNSWILPKMSTQHHWKHTWPCAKVFGEFLCSKREEIAEKVVLEIGAGATGVAGLTAAKLGAEKVWMTDHPDLETALTTLQKNIEANGVEEKCHVAGLDWDSRASVADVILKIGDRLDIIIASDVFFDPATFRPLVDTLAQLLIKFEHAVVWFAYQLRDDSWTCAPQLAKYRFLKTNLVRRIETEKETIDIFQMTNESLGYYAGIEGGATGSKLVIIDADTNQRYTSSAPGTNFFLTDHTIICQRIADWILEVFEKGSLDIQKLRAVGLGLSGAEDEEFNRKFVEGFKKNNKGLTENFYLTSDSVMTLLANFPGEENGIVLIAGTGSSCRLKMSNGEVKGAGGWGHQIGDGGSAFWIAREAIQLLFDAEDGMIDGWDTVVIKELLFEHYQINDKTRILDFLYSKFEKHRIADFAVSLATRVDDPAVAEVFRRAGDILGRHVRTVAKHLSEEDRQTLHIVQIGGVFQSWSALETGFVNALKGAGIQKFVMYDPCDSPAMGAAVLAARETRGIYLEQKEEKTKLREISVEED</sequence>
<reference evidence="7 8" key="1">
    <citation type="submission" date="2022-05" db="EMBL/GenBank/DDBJ databases">
        <title>Chromosome-level reference genomes for two strains of Caenorhabditis briggsae: an improved platform for comparative genomics.</title>
        <authorList>
            <person name="Stevens L."/>
            <person name="Andersen E.C."/>
        </authorList>
    </citation>
    <scope>NUCLEOTIDE SEQUENCE [LARGE SCALE GENOMIC DNA]</scope>
    <source>
        <strain evidence="7">QX1410_ONT</strain>
        <tissue evidence="7">Whole-organism</tissue>
    </source>
</reference>
<dbReference type="Gene3D" id="3.40.50.150">
    <property type="entry name" value="Vaccinia Virus protein VP39"/>
    <property type="match status" value="1"/>
</dbReference>
<dbReference type="EMBL" id="CP090892">
    <property type="protein sequence ID" value="ULU04088.1"/>
    <property type="molecule type" value="Genomic_DNA"/>
</dbReference>
<feature type="domain" description="Pep3/Vps18 RING C-terminal" evidence="6">
    <location>
        <begin position="5"/>
        <end position="109"/>
    </location>
</feature>
<dbReference type="GO" id="GO:0045127">
    <property type="term" value="F:N-acetylglucosamine kinase activity"/>
    <property type="evidence" value="ECO:0007669"/>
    <property type="project" value="UniProtKB-EC"/>
</dbReference>
<dbReference type="SUPFAM" id="SSF53067">
    <property type="entry name" value="Actin-like ATPase domain"/>
    <property type="match status" value="2"/>
</dbReference>
<dbReference type="PANTHER" id="PTHR12862:SF0">
    <property type="entry name" value="N-ACETYL-D-GLUCOSAMINE KINASE"/>
    <property type="match status" value="1"/>
</dbReference>
<evidence type="ECO:0000256" key="4">
    <source>
        <dbReference type="ARBA" id="ARBA00031123"/>
    </source>
</evidence>
<dbReference type="Proteomes" id="UP000827892">
    <property type="component" value="Chromosome II"/>
</dbReference>
<protein>
    <recommendedName>
        <fullName evidence="3">N-acetyl-D-glucosamine kinase</fullName>
        <ecNumber evidence="2">2.7.1.59</ecNumber>
    </recommendedName>
    <alternativeName>
        <fullName evidence="4">GlcNAc kinase</fullName>
    </alternativeName>
</protein>
<gene>
    <name evidence="7" type="ORF">L3Y34_017113</name>
</gene>
<evidence type="ECO:0000256" key="2">
    <source>
        <dbReference type="ARBA" id="ARBA00012122"/>
    </source>
</evidence>
<dbReference type="AlphaFoldDB" id="A0AAE9DGL1"/>